<dbReference type="EMBL" id="CP110232">
    <property type="protein sequence ID" value="WEG72873.1"/>
    <property type="molecule type" value="Genomic_DNA"/>
</dbReference>
<dbReference type="PANTHER" id="PTHR33744">
    <property type="entry name" value="CARBOHYDRATE DIACID REGULATOR"/>
    <property type="match status" value="1"/>
</dbReference>
<reference evidence="2" key="1">
    <citation type="submission" date="2022-10" db="EMBL/GenBank/DDBJ databases">
        <title>Vagococcus sp. isolated from poultry meat.</title>
        <authorList>
            <person name="Johansson P."/>
            <person name="Bjorkroth J."/>
        </authorList>
    </citation>
    <scope>NUCLEOTIDE SEQUENCE</scope>
    <source>
        <strain evidence="2">STAA11</strain>
    </source>
</reference>
<dbReference type="PANTHER" id="PTHR33744:SF15">
    <property type="entry name" value="CARBOHYDRATE DIACID REGULATOR"/>
    <property type="match status" value="1"/>
</dbReference>
<evidence type="ECO:0000259" key="1">
    <source>
        <dbReference type="Pfam" id="PF13556"/>
    </source>
</evidence>
<protein>
    <submittedName>
        <fullName evidence="2">Helix-turn-helix domain-containing protein</fullName>
    </submittedName>
</protein>
<dbReference type="RefSeq" id="WP_275468676.1">
    <property type="nucleotide sequence ID" value="NZ_CP110232.1"/>
</dbReference>
<dbReference type="SUPFAM" id="SSF46689">
    <property type="entry name" value="Homeodomain-like"/>
    <property type="match status" value="1"/>
</dbReference>
<gene>
    <name evidence="2" type="ORF">OL234_07775</name>
</gene>
<sequence length="292" mass="34321">MIEIDIAQLEEIYNFAIPQKKPMKNNYFLDIPLKDTWLCLPKERLTQTEIALLSSLFLEKQETMIDQHRHPWYQFLVNNQPIKKVTGKYRLLHFSMINNEKMTAKLEWLKAFTNMFDNPIDSFYITDTYGVLIEKKGKNNFSSEQLEGILLTLETDFNCKVSLYLGNFYPYSEKFPQLFSEERTISCQKETQISANQVTVFSQVALHYLTKDSIPDSSIMTYFQAHLLIDPTMKKIIKTLWLHQGNISSTSKELYMHRNTLQYRLEKFKDNTGLSLKNMDDLALSYLITLTQ</sequence>
<dbReference type="InterPro" id="IPR025736">
    <property type="entry name" value="PucR_C-HTH_dom"/>
</dbReference>
<name>A0AAF0CTW2_9ENTE</name>
<evidence type="ECO:0000313" key="3">
    <source>
        <dbReference type="Proteomes" id="UP001179647"/>
    </source>
</evidence>
<dbReference type="AlphaFoldDB" id="A0AAF0CTW2"/>
<dbReference type="KEGG" id="vie:OL234_07775"/>
<proteinExistence type="predicted"/>
<dbReference type="Pfam" id="PF13556">
    <property type="entry name" value="HTH_30"/>
    <property type="match status" value="1"/>
</dbReference>
<feature type="domain" description="PucR C-terminal helix-turn-helix" evidence="1">
    <location>
        <begin position="239"/>
        <end position="284"/>
    </location>
</feature>
<organism evidence="2 3">
    <name type="scientific">Vagococcus intermedius</name>
    <dbReference type="NCBI Taxonomy" id="2991418"/>
    <lineage>
        <taxon>Bacteria</taxon>
        <taxon>Bacillati</taxon>
        <taxon>Bacillota</taxon>
        <taxon>Bacilli</taxon>
        <taxon>Lactobacillales</taxon>
        <taxon>Enterococcaceae</taxon>
        <taxon>Vagococcus</taxon>
    </lineage>
</organism>
<evidence type="ECO:0000313" key="2">
    <source>
        <dbReference type="EMBL" id="WEG72873.1"/>
    </source>
</evidence>
<dbReference type="Proteomes" id="UP001179647">
    <property type="component" value="Chromosome"/>
</dbReference>
<dbReference type="InterPro" id="IPR051448">
    <property type="entry name" value="CdaR-like_regulators"/>
</dbReference>
<dbReference type="Gene3D" id="1.10.10.2840">
    <property type="entry name" value="PucR C-terminal helix-turn-helix domain"/>
    <property type="match status" value="1"/>
</dbReference>
<keyword evidence="3" id="KW-1185">Reference proteome</keyword>
<dbReference type="InterPro" id="IPR009057">
    <property type="entry name" value="Homeodomain-like_sf"/>
</dbReference>
<dbReference type="InterPro" id="IPR042070">
    <property type="entry name" value="PucR_C-HTH_sf"/>
</dbReference>
<accession>A0AAF0CTW2</accession>